<dbReference type="Pfam" id="PF13251">
    <property type="entry name" value="DUF4042"/>
    <property type="match status" value="1"/>
</dbReference>
<organism evidence="3">
    <name type="scientific">Cucumis melo</name>
    <name type="common">Muskmelon</name>
    <dbReference type="NCBI Taxonomy" id="3656"/>
    <lineage>
        <taxon>Eukaryota</taxon>
        <taxon>Viridiplantae</taxon>
        <taxon>Streptophyta</taxon>
        <taxon>Embryophyta</taxon>
        <taxon>Tracheophyta</taxon>
        <taxon>Spermatophyta</taxon>
        <taxon>Magnoliopsida</taxon>
        <taxon>eudicotyledons</taxon>
        <taxon>Gunneridae</taxon>
        <taxon>Pentapetalae</taxon>
        <taxon>rosids</taxon>
        <taxon>fabids</taxon>
        <taxon>Cucurbitales</taxon>
        <taxon>Cucurbitaceae</taxon>
        <taxon>Benincaseae</taxon>
        <taxon>Cucumis</taxon>
    </lineage>
</organism>
<evidence type="ECO:0000313" key="3">
    <source>
        <dbReference type="EnsemblPlants" id="MELO3C005812.2.1"/>
    </source>
</evidence>
<reference evidence="3" key="1">
    <citation type="submission" date="2023-03" db="UniProtKB">
        <authorList>
            <consortium name="EnsemblPlants"/>
        </authorList>
    </citation>
    <scope>IDENTIFICATION</scope>
</reference>
<feature type="region of interest" description="Disordered" evidence="1">
    <location>
        <begin position="384"/>
        <end position="425"/>
    </location>
</feature>
<dbReference type="InterPro" id="IPR011989">
    <property type="entry name" value="ARM-like"/>
</dbReference>
<dbReference type="EnsemblPlants" id="MELO3C005812.2.1">
    <property type="protein sequence ID" value="MELO3C005812.2.1"/>
    <property type="gene ID" value="MELO3C005812.2"/>
</dbReference>
<accession>A0A9I9CMF7</accession>
<dbReference type="SUPFAM" id="SSF48371">
    <property type="entry name" value="ARM repeat"/>
    <property type="match status" value="1"/>
</dbReference>
<dbReference type="PANTHER" id="PTHR13366">
    <property type="entry name" value="MALARIA ANTIGEN-RELATED"/>
    <property type="match status" value="1"/>
</dbReference>
<dbReference type="InterPro" id="IPR016024">
    <property type="entry name" value="ARM-type_fold"/>
</dbReference>
<sequence length="1325" mass="146931">MATPSSSSSSSVRSWRTAFLTLRDESTSSSTSISQLLYNTIFPHSDSLIAAARYLPPPEVSSDLLFLLELATSAADSAQDIALTFADIIHLKLEEIGSDLSLGKKITIDMYHDIEIFIDTKLHSIIKKRQLNDHELSNSTLENAKGGFRVLLESSWIDLTIHGISYQVSLEFSSSSWNPLLRYFGDVTQILLGKLNFPENYALIRPVLESLEIVRHVVSIQQRKFLPAEDIQLSKFLLSVIAGSQSAIFPSSNSIIRHGCTAEVKSVPKCNSLWDVQAVAFDLLSQAITSLGSYFPVDVWKSTIQVIRKLMDFLASTNVLVEDKMMSRYYLSLLRCLHLVIAEPKCSLSDHVSAFVAALRMFFAYGFSNRPLLACSVGNQGKEPSLTSTKSSLEDPKKENYSPYRPPHMRRRENLTKKQASVQNPQSSMAVEYLNCDSISSDSDHDSDGPGRDADIIQNGKVRVAAILCIQDLCQADPKAFTSQWTLLLPTRDVLLPRKFDATLMTCLLFDPSLKVQIASAAALVVMLDRTTSISLQIAEYRDPAKCGSFMPLSISLGQILMQLHTVLWGDENEKEIMAGKRLQRLINIGRKVCVLPALKYAYSLSDRKLTCFVGANLYPRMPEELLLNMVKALQATIEEGFPFRSDQTDLLAAAIGCLNVALSTSQSSPYVKEMLSKQISTGWLAFSAQKGNSVLVLLLQYSEQLTNPTICIEALQALKAVSHNYPHIMFAFWEQVSSVVSNFLHEAAPEVSTGQWRVHSRNSVGIIGEKVITAAVKVLDECLRAISGFKGTEDLLDDNLLDSPFTLDCIRMKKVSSAPSYELKNLDETIDSPEDVCAGIKQWCEVIEKHLPRSLVHTSAMLLNHRSLDTCRCIIQRLHIAYLIYSSVNTASNDEASGTLVRAASVTCFAGITSSVFSSLSKEKEDYILSSVVNAAVHDEVPSVRSAACRAIGVISCFPQVSQSAEILDKFIHAVEINTCDSLVSVRVTASWALANICESIRRFFEDSPSRQPTDSIERSHILTLLTESSLRLANDGDKIKSNAVRALGNLSRLIKFSCLLSPCERPRSNSELYSVANNSEDLFSKDDSKVNLGCTSKNLSDKNSFYSSSFLERIVQAFISGITTGNVKVQWNVCHALSNLFLNETLRLQDIDRVSSLFNILLLLLRDSSNFKVRIQAAAALSVPASVYGYGKSFPDVVQGLEHTIENLESNHNLAPSFKYKVALEKQLISTMLHVLSLAASTDHQPLKDFLVKKATFLEEWFKKLCSSVGERSNWRGDSEDNSTNNQKREMILKALRSLIEVYTSSNQSAISQRFENLVKGIH</sequence>
<evidence type="ECO:0000259" key="2">
    <source>
        <dbReference type="Pfam" id="PF13251"/>
    </source>
</evidence>
<name>A0A9I9CMF7_CUCME</name>
<dbReference type="InterPro" id="IPR052107">
    <property type="entry name" value="HEAT6"/>
</dbReference>
<protein>
    <recommendedName>
        <fullName evidence="2">DUF4042 domain-containing protein</fullName>
    </recommendedName>
</protein>
<feature type="domain" description="DUF4042" evidence="2">
    <location>
        <begin position="461"/>
        <end position="568"/>
    </location>
</feature>
<dbReference type="Gramene" id="MELO3C005812.2.1">
    <property type="protein sequence ID" value="MELO3C005812.2.1"/>
    <property type="gene ID" value="MELO3C005812.2"/>
</dbReference>
<dbReference type="PANTHER" id="PTHR13366:SF0">
    <property type="entry name" value="HEAT REPEAT-CONTAINING PROTEIN 6"/>
    <property type="match status" value="1"/>
</dbReference>
<proteinExistence type="predicted"/>
<dbReference type="Gene3D" id="1.25.10.10">
    <property type="entry name" value="Leucine-rich Repeat Variant"/>
    <property type="match status" value="2"/>
</dbReference>
<evidence type="ECO:0000256" key="1">
    <source>
        <dbReference type="SAM" id="MobiDB-lite"/>
    </source>
</evidence>
<dbReference type="InterPro" id="IPR025283">
    <property type="entry name" value="DUF4042"/>
</dbReference>